<dbReference type="SUPFAM" id="SSF51445">
    <property type="entry name" value="(Trans)glycosidases"/>
    <property type="match status" value="1"/>
</dbReference>
<dbReference type="GO" id="GO:0008422">
    <property type="term" value="F:beta-glucosidase activity"/>
    <property type="evidence" value="ECO:0007669"/>
    <property type="project" value="TreeGrafter"/>
</dbReference>
<keyword evidence="8" id="KW-1185">Reference proteome</keyword>
<dbReference type="Proteomes" id="UP000033682">
    <property type="component" value="Unassembled WGS sequence"/>
</dbReference>
<sequence length="482" mass="54842">MMKTNNFPKGFLWGGATAANQLEGAYQEGGKGLSIADVLPGGKERMNIIASPDFDFKLDPKYTYPNHVGIDHYHHFKEDIKLFAEMGFKCYRFSIAWSRVFPNGDEEQPNEEGLKFYDALIDECLKYDIEPVITISHYEMPLHLVTEYGSWTNKKLIGFYENFARTVLTRYKDKVKYWMTFNEINSATHFPIMSQGLVLSNGAGDKKNIYQAWHNQFVAGAKAVKIGHEINPDMQIGCMIAYGTTYSYDSDPKNQLATLQDNQVNNFFCTDVQVRGHYPAYTKSLLARDGVKLSDIDYNDEELDLLAENPVDYIGFSYYMSLVVDVTHENQETAAGNLLGGVKNPFLKASDWGWQIDPTGLRIALNELSDRYEKPLFIVENGLGAIDKPDENHYVDDDYRIDYLREHIEAISEAIDDGADVMGYTPWGCIDLVSASTGEMSKRYGFIYVDEDDEGNGTFDRYKKRSFDWYKKVIETNGADLA</sequence>
<dbReference type="PANTHER" id="PTHR10353">
    <property type="entry name" value="GLYCOSYL HYDROLASE"/>
    <property type="match status" value="1"/>
</dbReference>
<dbReference type="HOGENOM" id="CLU_001859_0_2_9"/>
<name>A0A0F4LRV3_9LACO</name>
<comment type="similarity">
    <text evidence="1 5">Belongs to the glycosyl hydrolase 1 family.</text>
</comment>
<evidence type="ECO:0000256" key="2">
    <source>
        <dbReference type="ARBA" id="ARBA00022801"/>
    </source>
</evidence>
<dbReference type="InterPro" id="IPR018120">
    <property type="entry name" value="Glyco_hydro_1_AS"/>
</dbReference>
<dbReference type="Gene3D" id="3.20.20.80">
    <property type="entry name" value="Glycosidases"/>
    <property type="match status" value="1"/>
</dbReference>
<dbReference type="NCBIfam" id="NF007356">
    <property type="entry name" value="PRK09852.1"/>
    <property type="match status" value="1"/>
</dbReference>
<dbReference type="PROSITE" id="PS00572">
    <property type="entry name" value="GLYCOSYL_HYDROL_F1_1"/>
    <property type="match status" value="1"/>
</dbReference>
<dbReference type="InterPro" id="IPR001360">
    <property type="entry name" value="Glyco_hydro_1"/>
</dbReference>
<dbReference type="EMBL" id="JXLG01000009">
    <property type="protein sequence ID" value="KJY60366.1"/>
    <property type="molecule type" value="Genomic_DNA"/>
</dbReference>
<keyword evidence="3 6" id="KW-0326">Glycosidase</keyword>
<dbReference type="STRING" id="303541.JF72_13140"/>
<comment type="caution">
    <text evidence="7">The sequence shown here is derived from an EMBL/GenBank/DDBJ whole genome shotgun (WGS) entry which is preliminary data.</text>
</comment>
<evidence type="ECO:0000256" key="3">
    <source>
        <dbReference type="ARBA" id="ARBA00023295"/>
    </source>
</evidence>
<keyword evidence="2 6" id="KW-0378">Hydrolase</keyword>
<dbReference type="GO" id="GO:0016052">
    <property type="term" value="P:carbohydrate catabolic process"/>
    <property type="evidence" value="ECO:0007669"/>
    <property type="project" value="TreeGrafter"/>
</dbReference>
<proteinExistence type="inferred from homology"/>
<dbReference type="FunFam" id="3.20.20.80:FF:000004">
    <property type="entry name" value="Beta-glucosidase 6-phospho-beta-glucosidase"/>
    <property type="match status" value="1"/>
</dbReference>
<dbReference type="PATRIC" id="fig|303541.3.peg.1483"/>
<evidence type="ECO:0000256" key="4">
    <source>
        <dbReference type="PROSITE-ProRule" id="PRU10055"/>
    </source>
</evidence>
<dbReference type="PRINTS" id="PR00131">
    <property type="entry name" value="GLHYDRLASE1"/>
</dbReference>
<feature type="active site" description="Nucleophile" evidence="4">
    <location>
        <position position="380"/>
    </location>
</feature>
<dbReference type="NCBIfam" id="NF007158">
    <property type="entry name" value="PRK09593.1"/>
    <property type="match status" value="1"/>
</dbReference>
<dbReference type="PROSITE" id="PS00653">
    <property type="entry name" value="GLYCOSYL_HYDROL_F1_2"/>
    <property type="match status" value="1"/>
</dbReference>
<evidence type="ECO:0000313" key="7">
    <source>
        <dbReference type="EMBL" id="KJY60366.1"/>
    </source>
</evidence>
<dbReference type="GO" id="GO:0005829">
    <property type="term" value="C:cytosol"/>
    <property type="evidence" value="ECO:0007669"/>
    <property type="project" value="TreeGrafter"/>
</dbReference>
<dbReference type="RefSeq" id="WP_371258511.1">
    <property type="nucleotide sequence ID" value="NZ_KQ034000.1"/>
</dbReference>
<evidence type="ECO:0000256" key="6">
    <source>
        <dbReference type="RuleBase" id="RU004468"/>
    </source>
</evidence>
<dbReference type="AlphaFoldDB" id="A0A0F4LRV3"/>
<accession>A0A0F4LRV3</accession>
<dbReference type="NCBIfam" id="NF007154">
    <property type="entry name" value="PRK09589.1"/>
    <property type="match status" value="1"/>
</dbReference>
<dbReference type="Pfam" id="PF00232">
    <property type="entry name" value="Glyco_hydro_1"/>
    <property type="match status" value="1"/>
</dbReference>
<evidence type="ECO:0000313" key="8">
    <source>
        <dbReference type="Proteomes" id="UP000033682"/>
    </source>
</evidence>
<reference evidence="7 8" key="1">
    <citation type="submission" date="2015-01" db="EMBL/GenBank/DDBJ databases">
        <title>Comparative genomics of the lactic acid bacteria isolated from the honey bee gut.</title>
        <authorList>
            <person name="Ellegaard K.M."/>
            <person name="Tamarit D."/>
            <person name="Javelind E."/>
            <person name="Olofsson T."/>
            <person name="Andersson S.G."/>
            <person name="Vasquez A."/>
        </authorList>
    </citation>
    <scope>NUCLEOTIDE SEQUENCE [LARGE SCALE GENOMIC DNA]</scope>
    <source>
        <strain evidence="7 8">Hma11</strain>
    </source>
</reference>
<dbReference type="PANTHER" id="PTHR10353:SF122">
    <property type="entry name" value="6-PHOSPHO-BETA-GLUCOSIDASE ASCB-RELATED"/>
    <property type="match status" value="1"/>
</dbReference>
<dbReference type="InterPro" id="IPR033132">
    <property type="entry name" value="GH_1_N_CS"/>
</dbReference>
<evidence type="ECO:0000256" key="5">
    <source>
        <dbReference type="RuleBase" id="RU003690"/>
    </source>
</evidence>
<gene>
    <name evidence="7" type="ORF">JF72_13140</name>
</gene>
<evidence type="ECO:0000256" key="1">
    <source>
        <dbReference type="ARBA" id="ARBA00010838"/>
    </source>
</evidence>
<protein>
    <submittedName>
        <fullName evidence="7">6-phospho-beta-glucosidase</fullName>
    </submittedName>
</protein>
<dbReference type="InterPro" id="IPR017853">
    <property type="entry name" value="GH"/>
</dbReference>
<organism evidence="7 8">
    <name type="scientific">Lactobacillus apis</name>
    <dbReference type="NCBI Taxonomy" id="303541"/>
    <lineage>
        <taxon>Bacteria</taxon>
        <taxon>Bacillati</taxon>
        <taxon>Bacillota</taxon>
        <taxon>Bacilli</taxon>
        <taxon>Lactobacillales</taxon>
        <taxon>Lactobacillaceae</taxon>
        <taxon>Lactobacillus</taxon>
    </lineage>
</organism>